<evidence type="ECO:0000259" key="1">
    <source>
        <dbReference type="Pfam" id="PF13679"/>
    </source>
</evidence>
<keyword evidence="3" id="KW-1185">Reference proteome</keyword>
<name>A0A9W7DIY0_AMBMO</name>
<dbReference type="InterPro" id="IPR025714">
    <property type="entry name" value="Methyltranfer_dom"/>
</dbReference>
<evidence type="ECO:0000313" key="3">
    <source>
        <dbReference type="Proteomes" id="UP001165063"/>
    </source>
</evidence>
<dbReference type="SUPFAM" id="SSF53335">
    <property type="entry name" value="S-adenosyl-L-methionine-dependent methyltransferases"/>
    <property type="match status" value="1"/>
</dbReference>
<protein>
    <submittedName>
        <fullName evidence="2">Unnamed protein product</fullName>
    </submittedName>
</protein>
<reference evidence="2" key="1">
    <citation type="submission" date="2023-04" db="EMBL/GenBank/DDBJ databases">
        <title>Ambrosiozyma monospora NBRC 1965.</title>
        <authorList>
            <person name="Ichikawa N."/>
            <person name="Sato H."/>
            <person name="Tonouchi N."/>
        </authorList>
    </citation>
    <scope>NUCLEOTIDE SEQUENCE</scope>
    <source>
        <strain evidence="2">NBRC 1965</strain>
    </source>
</reference>
<dbReference type="AlphaFoldDB" id="A0A9W7DIY0"/>
<dbReference type="OrthoDB" id="10258156at2759"/>
<feature type="domain" description="Methyltransferase" evidence="1">
    <location>
        <begin position="75"/>
        <end position="216"/>
    </location>
</feature>
<proteinExistence type="predicted"/>
<sequence>MEGFLKSNVELDFLVSKLVLQIEQEQSLSQTAKNALQLKFLSQKQIIENKDIIDNIPNSLKLGMSLEKQLVTFTFADIVERTINRSSVDPFIIEIGSGKGYLSRVLSNYYKKKTFCVDLNKERLKSNLRINRLVQEDSNMEVLTRLNKKALISSNMAVFHKSLGTESDFKLILKASRDFFKIRECINKTLFQVTIVGLHLCGDLPYTVLDQVAKNRLESERNNVHEESVDVCNVILVPCCPDKITLFPKSAKVRFFMQDEFAGKHIAADLFDGCITTPINIIDLYLYAIELCFRHVEIVYVNSGRFALIASI</sequence>
<dbReference type="CDD" id="cd02440">
    <property type="entry name" value="AdoMet_MTases"/>
    <property type="match status" value="1"/>
</dbReference>
<dbReference type="Gene3D" id="3.40.50.150">
    <property type="entry name" value="Vaccinia Virus protein VP39"/>
    <property type="match status" value="1"/>
</dbReference>
<organism evidence="2 3">
    <name type="scientific">Ambrosiozyma monospora</name>
    <name type="common">Yeast</name>
    <name type="synonym">Endomycopsis monosporus</name>
    <dbReference type="NCBI Taxonomy" id="43982"/>
    <lineage>
        <taxon>Eukaryota</taxon>
        <taxon>Fungi</taxon>
        <taxon>Dikarya</taxon>
        <taxon>Ascomycota</taxon>
        <taxon>Saccharomycotina</taxon>
        <taxon>Pichiomycetes</taxon>
        <taxon>Pichiales</taxon>
        <taxon>Pichiaceae</taxon>
        <taxon>Ambrosiozyma</taxon>
    </lineage>
</organism>
<dbReference type="InterPro" id="IPR029063">
    <property type="entry name" value="SAM-dependent_MTases_sf"/>
</dbReference>
<comment type="caution">
    <text evidence="2">The sequence shown here is derived from an EMBL/GenBank/DDBJ whole genome shotgun (WGS) entry which is preliminary data.</text>
</comment>
<gene>
    <name evidence="2" type="ORF">Amon01_000666800</name>
</gene>
<evidence type="ECO:0000313" key="2">
    <source>
        <dbReference type="EMBL" id="GMG43546.1"/>
    </source>
</evidence>
<accession>A0A9W7DIY0</accession>
<dbReference type="Proteomes" id="UP001165063">
    <property type="component" value="Unassembled WGS sequence"/>
</dbReference>
<dbReference type="EMBL" id="BSXU01004387">
    <property type="protein sequence ID" value="GMG43546.1"/>
    <property type="molecule type" value="Genomic_DNA"/>
</dbReference>
<dbReference type="Pfam" id="PF13679">
    <property type="entry name" value="Methyltransf_32"/>
    <property type="match status" value="1"/>
</dbReference>